<dbReference type="Pfam" id="PF04886">
    <property type="entry name" value="PT"/>
    <property type="match status" value="1"/>
</dbReference>
<dbReference type="STRING" id="1005944.SAMN05192576_3508"/>
<accession>A0A1H0H9E7</accession>
<feature type="compositionally biased region" description="Acidic residues" evidence="3">
    <location>
        <begin position="25"/>
        <end position="34"/>
    </location>
</feature>
<feature type="region of interest" description="Disordered" evidence="3">
    <location>
        <begin position="67"/>
        <end position="113"/>
    </location>
</feature>
<dbReference type="EMBL" id="FNIC01000006">
    <property type="protein sequence ID" value="SDO15733.1"/>
    <property type="molecule type" value="Genomic_DNA"/>
</dbReference>
<reference evidence="5 6" key="1">
    <citation type="submission" date="2016-10" db="EMBL/GenBank/DDBJ databases">
        <authorList>
            <person name="de Groot N.N."/>
        </authorList>
    </citation>
    <scope>NUCLEOTIDE SEQUENCE [LARGE SCALE GENOMIC DNA]</scope>
    <source>
        <strain evidence="5 6">CGMCC 1.11147</strain>
    </source>
</reference>
<gene>
    <name evidence="5" type="ORF">SAMN05192576_3508</name>
</gene>
<keyword evidence="1 4" id="KW-0732">Signal</keyword>
<dbReference type="InterPro" id="IPR006970">
    <property type="entry name" value="PT"/>
</dbReference>
<feature type="chain" id="PRO_5039177845" evidence="4">
    <location>
        <begin position="24"/>
        <end position="136"/>
    </location>
</feature>
<keyword evidence="6" id="KW-1185">Reference proteome</keyword>
<evidence type="ECO:0000256" key="4">
    <source>
        <dbReference type="SAM" id="SignalP"/>
    </source>
</evidence>
<evidence type="ECO:0000256" key="3">
    <source>
        <dbReference type="SAM" id="MobiDB-lite"/>
    </source>
</evidence>
<dbReference type="Proteomes" id="UP000199004">
    <property type="component" value="Unassembled WGS sequence"/>
</dbReference>
<sequence>MNKIRTAIGAVSLAALLALTACGGDDSDGGDETATDPTSEVSGRPGGFDTGQLEEIQACLEAAGLEDKMPTGQPSGMPTDLPSDFPTDLPTDMPTDMPSDFGSGGPGGGMGALQDPEVLEALEACGIELPQAPGQG</sequence>
<evidence type="ECO:0000256" key="2">
    <source>
        <dbReference type="ARBA" id="ARBA00022737"/>
    </source>
</evidence>
<proteinExistence type="predicted"/>
<organism evidence="5 6">
    <name type="scientific">Nocardioides szechwanensis</name>
    <dbReference type="NCBI Taxonomy" id="1005944"/>
    <lineage>
        <taxon>Bacteria</taxon>
        <taxon>Bacillati</taxon>
        <taxon>Actinomycetota</taxon>
        <taxon>Actinomycetes</taxon>
        <taxon>Propionibacteriales</taxon>
        <taxon>Nocardioidaceae</taxon>
        <taxon>Nocardioides</taxon>
    </lineage>
</organism>
<evidence type="ECO:0000256" key="1">
    <source>
        <dbReference type="ARBA" id="ARBA00022729"/>
    </source>
</evidence>
<feature type="signal peptide" evidence="4">
    <location>
        <begin position="1"/>
        <end position="23"/>
    </location>
</feature>
<feature type="compositionally biased region" description="Gly residues" evidence="3">
    <location>
        <begin position="102"/>
        <end position="111"/>
    </location>
</feature>
<evidence type="ECO:0000313" key="6">
    <source>
        <dbReference type="Proteomes" id="UP000199004"/>
    </source>
</evidence>
<evidence type="ECO:0000313" key="5">
    <source>
        <dbReference type="EMBL" id="SDO15733.1"/>
    </source>
</evidence>
<keyword evidence="2" id="KW-0677">Repeat</keyword>
<dbReference type="AlphaFoldDB" id="A0A1H0H9E7"/>
<protein>
    <submittedName>
        <fullName evidence="5">PT repeat-containing protein</fullName>
    </submittedName>
</protein>
<dbReference type="PROSITE" id="PS51257">
    <property type="entry name" value="PROKAR_LIPOPROTEIN"/>
    <property type="match status" value="1"/>
</dbReference>
<dbReference type="RefSeq" id="WP_170254293.1">
    <property type="nucleotide sequence ID" value="NZ_BKAE01000008.1"/>
</dbReference>
<feature type="region of interest" description="Disordered" evidence="3">
    <location>
        <begin position="25"/>
        <end position="51"/>
    </location>
</feature>
<name>A0A1H0H9E7_9ACTN</name>